<evidence type="ECO:0000313" key="1">
    <source>
        <dbReference type="EMBL" id="KKM44240.1"/>
    </source>
</evidence>
<accession>A0A0F9IM84</accession>
<dbReference type="Gene3D" id="1.25.40.10">
    <property type="entry name" value="Tetratricopeptide repeat domain"/>
    <property type="match status" value="2"/>
</dbReference>
<organism evidence="1">
    <name type="scientific">marine sediment metagenome</name>
    <dbReference type="NCBI Taxonomy" id="412755"/>
    <lineage>
        <taxon>unclassified sequences</taxon>
        <taxon>metagenomes</taxon>
        <taxon>ecological metagenomes</taxon>
    </lineage>
</organism>
<reference evidence="1" key="1">
    <citation type="journal article" date="2015" name="Nature">
        <title>Complex archaea that bridge the gap between prokaryotes and eukaryotes.</title>
        <authorList>
            <person name="Spang A."/>
            <person name="Saw J.H."/>
            <person name="Jorgensen S.L."/>
            <person name="Zaremba-Niedzwiedzka K."/>
            <person name="Martijn J."/>
            <person name="Lind A.E."/>
            <person name="van Eijk R."/>
            <person name="Schleper C."/>
            <person name="Guy L."/>
            <person name="Ettema T.J."/>
        </authorList>
    </citation>
    <scope>NUCLEOTIDE SEQUENCE</scope>
</reference>
<gene>
    <name evidence="1" type="ORF">LCGC14_1561750</name>
</gene>
<dbReference type="InterPro" id="IPR011990">
    <property type="entry name" value="TPR-like_helical_dom_sf"/>
</dbReference>
<name>A0A0F9IM84_9ZZZZ</name>
<comment type="caution">
    <text evidence="1">The sequence shown here is derived from an EMBL/GenBank/DDBJ whole genome shotgun (WGS) entry which is preliminary data.</text>
</comment>
<dbReference type="AlphaFoldDB" id="A0A0F9IM84"/>
<feature type="non-terminal residue" evidence="1">
    <location>
        <position position="1"/>
    </location>
</feature>
<dbReference type="SUPFAM" id="SSF48452">
    <property type="entry name" value="TPR-like"/>
    <property type="match status" value="2"/>
</dbReference>
<dbReference type="EMBL" id="LAZR01012074">
    <property type="protein sequence ID" value="KKM44240.1"/>
    <property type="molecule type" value="Genomic_DNA"/>
</dbReference>
<protein>
    <submittedName>
        <fullName evidence="1">Uncharacterized protein</fullName>
    </submittedName>
</protein>
<proteinExistence type="predicted"/>
<sequence length="510" mass="55349">SEELESLLKEAVDALPDNRMAMYELTELFNFAGRAAEMLDVADNMVASFPLFPMGWVAKAHALCGLGRSCEALDVCDEGIRKFPSPGYQALLRRERASALRDAAAHSECDQSREMYEQAVADAQYASAEGLISPEMILAHVASLMSLGRSEDACTVALEGAAGSPSTAEVLHACACALAASNRDEELLDLEGIDRLLCVRSFASNWFDVATGWAKRHRDLDRDGKRSFRAVFDALNSDDFTAWADEERVKGLRLLGLSKLGQVSRELGLQADALELLRAQRETYAEMPEYWFTCAALSADTGEYGEARRALDELYSHRGTEEVLREVAATQADADHPEVCPASTVLPDSLAILAMCDLADGNWEKSLAMVNWRQDHLCAEGQERDFDLALAITVILNTPEAASLSAAAAKLVLKLCLNLERLGADDIKRVGGALGRFDLGSALESCAGDEHVAVALAAMLIRDELLSVPAIAALAPQAERVRSALRGKEAHYHEDLLVRSVASSFLEDDV</sequence>